<evidence type="ECO:0000259" key="1">
    <source>
        <dbReference type="Pfam" id="PF02464"/>
    </source>
</evidence>
<dbReference type="Proteomes" id="UP000215405">
    <property type="component" value="Unassembled WGS sequence"/>
</dbReference>
<name>A0A231USX2_9HYPH</name>
<dbReference type="InterPro" id="IPR036653">
    <property type="entry name" value="CinA-like_C"/>
</dbReference>
<dbReference type="SUPFAM" id="SSF142433">
    <property type="entry name" value="CinA-like"/>
    <property type="match status" value="1"/>
</dbReference>
<accession>A0A231USX2</accession>
<dbReference type="EMBL" id="NBYO01000003">
    <property type="protein sequence ID" value="OXS99048.1"/>
    <property type="molecule type" value="Genomic_DNA"/>
</dbReference>
<dbReference type="Pfam" id="PF02464">
    <property type="entry name" value="CinA"/>
    <property type="match status" value="1"/>
</dbReference>
<reference evidence="3" key="1">
    <citation type="journal article" date="2017" name="Int. J. Syst. Evol. Microbiol.">
        <title>Notoacmeibacter marinus gen. nov., sp. nov., isolated from the gut of a limpet and proposal of Notoacmeibacteraceae fam. nov. in the order Rhizobiales of the class Alphaproteobacteria.</title>
        <authorList>
            <person name="Huang Z."/>
            <person name="Guo F."/>
            <person name="Lai Q."/>
        </authorList>
    </citation>
    <scope>NUCLEOTIDE SEQUENCE [LARGE SCALE GENOMIC DNA]</scope>
    <source>
        <strain evidence="3">XMTR2A4</strain>
    </source>
</reference>
<feature type="domain" description="CinA C-terminal" evidence="1">
    <location>
        <begin position="8"/>
        <end position="160"/>
    </location>
</feature>
<proteinExistence type="predicted"/>
<keyword evidence="3" id="KW-1185">Reference proteome</keyword>
<gene>
    <name evidence="2" type="ORF">B7H23_12620</name>
</gene>
<organism evidence="2 3">
    <name type="scientific">Notoacmeibacter marinus</name>
    <dbReference type="NCBI Taxonomy" id="1876515"/>
    <lineage>
        <taxon>Bacteria</taxon>
        <taxon>Pseudomonadati</taxon>
        <taxon>Pseudomonadota</taxon>
        <taxon>Alphaproteobacteria</taxon>
        <taxon>Hyphomicrobiales</taxon>
        <taxon>Notoacmeibacteraceae</taxon>
        <taxon>Notoacmeibacter</taxon>
    </lineage>
</organism>
<dbReference type="NCBIfam" id="TIGR00199">
    <property type="entry name" value="PncC_domain"/>
    <property type="match status" value="1"/>
</dbReference>
<dbReference type="Gene3D" id="3.90.950.20">
    <property type="entry name" value="CinA-like"/>
    <property type="match status" value="1"/>
</dbReference>
<protein>
    <submittedName>
        <fullName evidence="2">Damage-inducible protein CinA</fullName>
    </submittedName>
</protein>
<sequence length="164" mass="17090">MKDEVTELVGDILEHAEKRRLMIGTAESCTGGLVASALTSVPGSSSVVDRAFVTYSNAAKMDTLGVDPLTLRRCGAVSGETAREMAVGAKRRSAARLVVSTTGIAGPDGGTPEKPVGFVCFGLAAPGGIVRSEQCVFDNEGREAIRQAAVKHALQMMLNALKAR</sequence>
<comment type="caution">
    <text evidence="2">The sequence shown here is derived from an EMBL/GenBank/DDBJ whole genome shotgun (WGS) entry which is preliminary data.</text>
</comment>
<dbReference type="InterPro" id="IPR008136">
    <property type="entry name" value="CinA_C"/>
</dbReference>
<dbReference type="AlphaFoldDB" id="A0A231USX2"/>
<evidence type="ECO:0000313" key="2">
    <source>
        <dbReference type="EMBL" id="OXS99048.1"/>
    </source>
</evidence>
<dbReference type="RefSeq" id="WP_094077838.1">
    <property type="nucleotide sequence ID" value="NZ_NBYO01000003.1"/>
</dbReference>
<evidence type="ECO:0000313" key="3">
    <source>
        <dbReference type="Proteomes" id="UP000215405"/>
    </source>
</evidence>